<evidence type="ECO:0000256" key="1">
    <source>
        <dbReference type="SAM" id="MobiDB-lite"/>
    </source>
</evidence>
<dbReference type="AlphaFoldDB" id="I7GJ50"/>
<accession>I7GJ50</accession>
<feature type="region of interest" description="Disordered" evidence="1">
    <location>
        <begin position="32"/>
        <end position="52"/>
    </location>
</feature>
<sequence length="52" mass="5704">MSHARIVSVAKPHSPPHPCALYSPVFRGAVPRAAESSSDGERHRALQRRMPT</sequence>
<protein>
    <submittedName>
        <fullName evidence="2">Macaca fascicularis brain cDNA clone: QmoA-11639, similar to human hypothetical protein FLJ20244 (FLJ20244), mRNA, RefSeq: NM_017722.2</fullName>
    </submittedName>
</protein>
<organism evidence="2">
    <name type="scientific">Macaca fascicularis</name>
    <name type="common">Crab-eating macaque</name>
    <name type="synonym">Cynomolgus monkey</name>
    <dbReference type="NCBI Taxonomy" id="9541"/>
    <lineage>
        <taxon>Eukaryota</taxon>
        <taxon>Metazoa</taxon>
        <taxon>Chordata</taxon>
        <taxon>Craniata</taxon>
        <taxon>Vertebrata</taxon>
        <taxon>Euteleostomi</taxon>
        <taxon>Mammalia</taxon>
        <taxon>Eutheria</taxon>
        <taxon>Euarchontoglires</taxon>
        <taxon>Primates</taxon>
        <taxon>Haplorrhini</taxon>
        <taxon>Catarrhini</taxon>
        <taxon>Cercopithecidae</taxon>
        <taxon>Cercopithecinae</taxon>
        <taxon>Macaca</taxon>
    </lineage>
</organism>
<dbReference type="EMBL" id="AB174001">
    <property type="protein sequence ID" value="BAE91063.1"/>
    <property type="molecule type" value="mRNA"/>
</dbReference>
<proteinExistence type="evidence at transcript level"/>
<reference evidence="2" key="1">
    <citation type="journal article" date="2007" name="PLoS Biol.">
        <title>Rate of evolution in brain-expressed genes in humans and other primates.</title>
        <authorList>
            <person name="Wang H.-Y."/>
            <person name="Chien H.-C."/>
            <person name="Osada N."/>
            <person name="Hashimoto K."/>
            <person name="Sugano S."/>
            <person name="Gojobori T."/>
            <person name="Chou C.-K."/>
            <person name="Tsai S.-F."/>
            <person name="Wu C.-I."/>
            <person name="Shen C.-K.J."/>
        </authorList>
    </citation>
    <scope>NUCLEOTIDE SEQUENCE</scope>
</reference>
<name>I7GJ50_MACFA</name>
<evidence type="ECO:0000313" key="2">
    <source>
        <dbReference type="EMBL" id="BAE91063.1"/>
    </source>
</evidence>